<comment type="caution">
    <text evidence="2">The sequence shown here is derived from an EMBL/GenBank/DDBJ whole genome shotgun (WGS) entry which is preliminary data.</text>
</comment>
<keyword evidence="1" id="KW-1133">Transmembrane helix</keyword>
<dbReference type="RefSeq" id="WP_114031580.1">
    <property type="nucleotide sequence ID" value="NZ_QOIL01000016.1"/>
</dbReference>
<proteinExistence type="predicted"/>
<keyword evidence="1" id="KW-0812">Transmembrane</keyword>
<keyword evidence="1" id="KW-0472">Membrane</keyword>
<feature type="transmembrane region" description="Helical" evidence="1">
    <location>
        <begin position="7"/>
        <end position="29"/>
    </location>
</feature>
<dbReference type="AlphaFoldDB" id="A0A367FAF0"/>
<accession>A0A367FAF0</accession>
<organism evidence="2 3">
    <name type="scientific">Sphaerisporangium album</name>
    <dbReference type="NCBI Taxonomy" id="509200"/>
    <lineage>
        <taxon>Bacteria</taxon>
        <taxon>Bacillati</taxon>
        <taxon>Actinomycetota</taxon>
        <taxon>Actinomycetes</taxon>
        <taxon>Streptosporangiales</taxon>
        <taxon>Streptosporangiaceae</taxon>
        <taxon>Sphaerisporangium</taxon>
    </lineage>
</organism>
<reference evidence="2 3" key="1">
    <citation type="submission" date="2018-06" db="EMBL/GenBank/DDBJ databases">
        <title>Sphaerisporangium craniellae sp. nov., isolated from a marine sponge in the South China Sea.</title>
        <authorList>
            <person name="Li L."/>
        </authorList>
    </citation>
    <scope>NUCLEOTIDE SEQUENCE [LARGE SCALE GENOMIC DNA]</scope>
    <source>
        <strain evidence="2 3">CCTCC AA 208026</strain>
    </source>
</reference>
<evidence type="ECO:0000256" key="1">
    <source>
        <dbReference type="SAM" id="Phobius"/>
    </source>
</evidence>
<evidence type="ECO:0000313" key="2">
    <source>
        <dbReference type="EMBL" id="RCG27241.1"/>
    </source>
</evidence>
<keyword evidence="3" id="KW-1185">Reference proteome</keyword>
<dbReference type="EMBL" id="QOIL01000016">
    <property type="protein sequence ID" value="RCG27241.1"/>
    <property type="molecule type" value="Genomic_DNA"/>
</dbReference>
<dbReference type="Proteomes" id="UP000253094">
    <property type="component" value="Unassembled WGS sequence"/>
</dbReference>
<gene>
    <name evidence="2" type="ORF">DQ384_26345</name>
</gene>
<sequence length="121" mass="13110">MQQKAIGYIAVALWALVPLDTLVIVTGIVDPDQWNATLRAIAVAALGCTVVWCIGRIVTAISELAENQRRAAEASRVVAEKIDDLTKSLADISLRASYLRGRLDALTPDAIDNPLEFVPRI</sequence>
<feature type="transmembrane region" description="Helical" evidence="1">
    <location>
        <begin position="41"/>
        <end position="61"/>
    </location>
</feature>
<protein>
    <submittedName>
        <fullName evidence="2">Uncharacterized protein</fullName>
    </submittedName>
</protein>
<name>A0A367FAF0_9ACTN</name>
<evidence type="ECO:0000313" key="3">
    <source>
        <dbReference type="Proteomes" id="UP000253094"/>
    </source>
</evidence>